<dbReference type="Pfam" id="PF00034">
    <property type="entry name" value="Cytochrom_C"/>
    <property type="match status" value="1"/>
</dbReference>
<evidence type="ECO:0000313" key="8">
    <source>
        <dbReference type="Proteomes" id="UP000295210"/>
    </source>
</evidence>
<dbReference type="GO" id="GO:0009055">
    <property type="term" value="F:electron transfer activity"/>
    <property type="evidence" value="ECO:0007669"/>
    <property type="project" value="InterPro"/>
</dbReference>
<dbReference type="Gene3D" id="1.10.760.10">
    <property type="entry name" value="Cytochrome c-like domain"/>
    <property type="match status" value="2"/>
</dbReference>
<keyword evidence="5" id="KW-0732">Signal</keyword>
<feature type="chain" id="PRO_5020219291" evidence="5">
    <location>
        <begin position="24"/>
        <end position="266"/>
    </location>
</feature>
<dbReference type="PANTHER" id="PTHR35008:SF9">
    <property type="entry name" value="CYTOCHROME C DOMAIN-CONTAINING PROTEIN"/>
    <property type="match status" value="1"/>
</dbReference>
<dbReference type="SUPFAM" id="SSF46626">
    <property type="entry name" value="Cytochrome c"/>
    <property type="match status" value="2"/>
</dbReference>
<evidence type="ECO:0000256" key="2">
    <source>
        <dbReference type="ARBA" id="ARBA00022723"/>
    </source>
</evidence>
<dbReference type="PANTHER" id="PTHR35008">
    <property type="entry name" value="BLL4482 PROTEIN-RELATED"/>
    <property type="match status" value="1"/>
</dbReference>
<feature type="signal peptide" evidence="5">
    <location>
        <begin position="1"/>
        <end position="23"/>
    </location>
</feature>
<organism evidence="7 8">
    <name type="scientific">Acidipila rosea</name>
    <dbReference type="NCBI Taxonomy" id="768535"/>
    <lineage>
        <taxon>Bacteria</taxon>
        <taxon>Pseudomonadati</taxon>
        <taxon>Acidobacteriota</taxon>
        <taxon>Terriglobia</taxon>
        <taxon>Terriglobales</taxon>
        <taxon>Acidobacteriaceae</taxon>
        <taxon>Acidipila</taxon>
    </lineage>
</organism>
<name>A0A4R1L7Y6_9BACT</name>
<evidence type="ECO:0000256" key="3">
    <source>
        <dbReference type="ARBA" id="ARBA00023004"/>
    </source>
</evidence>
<evidence type="ECO:0000256" key="1">
    <source>
        <dbReference type="ARBA" id="ARBA00022617"/>
    </source>
</evidence>
<dbReference type="InterPro" id="IPR036909">
    <property type="entry name" value="Cyt_c-like_dom_sf"/>
</dbReference>
<dbReference type="Pfam" id="PF21342">
    <property type="entry name" value="SoxA-TsdA_cyt-c"/>
    <property type="match status" value="1"/>
</dbReference>
<keyword evidence="2 4" id="KW-0479">Metal-binding</keyword>
<gene>
    <name evidence="7" type="ORF">C7378_1970</name>
</gene>
<keyword evidence="3 4" id="KW-0408">Iron</keyword>
<dbReference type="AlphaFoldDB" id="A0A4R1L7Y6"/>
<dbReference type="Proteomes" id="UP000295210">
    <property type="component" value="Unassembled WGS sequence"/>
</dbReference>
<dbReference type="InterPro" id="IPR051459">
    <property type="entry name" value="Cytochrome_c-type_DH"/>
</dbReference>
<evidence type="ECO:0000256" key="4">
    <source>
        <dbReference type="PROSITE-ProRule" id="PRU00433"/>
    </source>
</evidence>
<dbReference type="PROSITE" id="PS51007">
    <property type="entry name" value="CYTC"/>
    <property type="match status" value="1"/>
</dbReference>
<reference evidence="7 8" key="1">
    <citation type="submission" date="2019-03" db="EMBL/GenBank/DDBJ databases">
        <title>Genomic Encyclopedia of Type Strains, Phase IV (KMG-IV): sequencing the most valuable type-strain genomes for metagenomic binning, comparative biology and taxonomic classification.</title>
        <authorList>
            <person name="Goeker M."/>
        </authorList>
    </citation>
    <scope>NUCLEOTIDE SEQUENCE [LARGE SCALE GENOMIC DNA]</scope>
    <source>
        <strain evidence="7 8">DSM 103428</strain>
    </source>
</reference>
<comment type="caution">
    <text evidence="7">The sequence shown here is derived from an EMBL/GenBank/DDBJ whole genome shotgun (WGS) entry which is preliminary data.</text>
</comment>
<keyword evidence="8" id="KW-1185">Reference proteome</keyword>
<sequence length="266" mass="28781">MQSGNYRRVSVCTTLLVLLGVVAGCSGPQPETLPPPSGNQSHYQAMEMPSGSAGQQIRLGKLIFDETPKYASAYVGNRLSCSDCHVQSGTAAYAAPMIDMANIFPMYNKRAGRVISMQERFQECFVRSENGRPLPMDSREMKALTAYVDWLSRNGVKGKPYKGRGFVKVSELTGDPVKGKTVYATQCAGCHGVDGAGVPPVLPPVWGPGSYNDGAGMNNPQKTAAFLLHNMPQNHPGTLTAQDAFDVAAFLHTMPRPRFNPAYKSY</sequence>
<dbReference type="GO" id="GO:0046872">
    <property type="term" value="F:metal ion binding"/>
    <property type="evidence" value="ECO:0007669"/>
    <property type="project" value="UniProtKB-KW"/>
</dbReference>
<dbReference type="PROSITE" id="PS51257">
    <property type="entry name" value="PROKAR_LIPOPROTEIN"/>
    <property type="match status" value="1"/>
</dbReference>
<proteinExistence type="predicted"/>
<dbReference type="EMBL" id="SMGK01000002">
    <property type="protein sequence ID" value="TCK74348.1"/>
    <property type="molecule type" value="Genomic_DNA"/>
</dbReference>
<dbReference type="InterPro" id="IPR009056">
    <property type="entry name" value="Cyt_c-like_dom"/>
</dbReference>
<evidence type="ECO:0000259" key="6">
    <source>
        <dbReference type="PROSITE" id="PS51007"/>
    </source>
</evidence>
<keyword evidence="1 4" id="KW-0349">Heme</keyword>
<evidence type="ECO:0000313" key="7">
    <source>
        <dbReference type="EMBL" id="TCK74348.1"/>
    </source>
</evidence>
<accession>A0A4R1L7Y6</accession>
<protein>
    <submittedName>
        <fullName evidence="7">Thiosulfate dehydrogenase</fullName>
    </submittedName>
</protein>
<dbReference type="GO" id="GO:0020037">
    <property type="term" value="F:heme binding"/>
    <property type="evidence" value="ECO:0007669"/>
    <property type="project" value="InterPro"/>
</dbReference>
<evidence type="ECO:0000256" key="5">
    <source>
        <dbReference type="SAM" id="SignalP"/>
    </source>
</evidence>
<feature type="domain" description="Cytochrome c" evidence="6">
    <location>
        <begin position="174"/>
        <end position="255"/>
    </location>
</feature>